<feature type="domain" description="HTH deoR-type" evidence="3">
    <location>
        <begin position="2"/>
        <end position="60"/>
    </location>
</feature>
<dbReference type="InterPro" id="IPR028349">
    <property type="entry name" value="PafC-like"/>
</dbReference>
<sequence length="325" mass="35386">MRADRLLRLLLLLQQHPKLSAAAVAERLEVSRRTVLRDMEALSTAGVPVYTERGRGGGCVLLPGYRADLSGLTAREAQALFAWTGQAALAELGLDGALRSALAKLSATMPEVTRAQSAALSDVVVVDRRPWFATAGGTDALPALRQAVLAGHRVRVRYASNTSGTGARTLDPWGLVDHSGRWYLVAAHRGTARLYRVSRVERVDVLDTPCQRPDGLDVRAEWERLRTGFEAKRGAVPGVTVTVRVDPDQLSWVRRICASRLGGGARPEQLPPLDGDDWPRLRLAFDIRKQALGMLLGFGTTVQVLEPAEFRDELARTAAEVAALY</sequence>
<evidence type="ECO:0000256" key="2">
    <source>
        <dbReference type="ARBA" id="ARBA00023163"/>
    </source>
</evidence>
<evidence type="ECO:0000313" key="4">
    <source>
        <dbReference type="EMBL" id="RZS43756.1"/>
    </source>
</evidence>
<dbReference type="Pfam" id="PF13280">
    <property type="entry name" value="WYL"/>
    <property type="match status" value="1"/>
</dbReference>
<dbReference type="Gene3D" id="1.10.10.10">
    <property type="entry name" value="Winged helix-like DNA-binding domain superfamily/Winged helix DNA-binding domain"/>
    <property type="match status" value="1"/>
</dbReference>
<evidence type="ECO:0000259" key="3">
    <source>
        <dbReference type="PROSITE" id="PS51000"/>
    </source>
</evidence>
<dbReference type="AlphaFoldDB" id="A0A4Q7L3M6"/>
<evidence type="ECO:0000313" key="5">
    <source>
        <dbReference type="Proteomes" id="UP000294257"/>
    </source>
</evidence>
<dbReference type="PROSITE" id="PS51000">
    <property type="entry name" value="HTH_DEOR_2"/>
    <property type="match status" value="1"/>
</dbReference>
<keyword evidence="4" id="KW-0238">DNA-binding</keyword>
<dbReference type="PANTHER" id="PTHR34580:SF1">
    <property type="entry name" value="PROTEIN PAFC"/>
    <property type="match status" value="1"/>
</dbReference>
<dbReference type="InterPro" id="IPR057727">
    <property type="entry name" value="WCX_dom"/>
</dbReference>
<dbReference type="PIRSF" id="PIRSF016838">
    <property type="entry name" value="PafC"/>
    <property type="match status" value="1"/>
</dbReference>
<keyword evidence="5" id="KW-1185">Reference proteome</keyword>
<reference evidence="4 5" key="1">
    <citation type="submission" date="2019-02" db="EMBL/GenBank/DDBJ databases">
        <title>Genomic Encyclopedia of Type Strains, Phase IV (KMG-IV): sequencing the most valuable type-strain genomes for metagenomic binning, comparative biology and taxonomic classification.</title>
        <authorList>
            <person name="Goeker M."/>
        </authorList>
    </citation>
    <scope>NUCLEOTIDE SEQUENCE [LARGE SCALE GENOMIC DNA]</scope>
    <source>
        <strain evidence="4 5">DSM 101727</strain>
    </source>
</reference>
<dbReference type="InterPro" id="IPR001034">
    <property type="entry name" value="DeoR_HTH"/>
</dbReference>
<dbReference type="GO" id="GO:0003677">
    <property type="term" value="F:DNA binding"/>
    <property type="evidence" value="ECO:0007669"/>
    <property type="project" value="UniProtKB-KW"/>
</dbReference>
<dbReference type="RefSeq" id="WP_130343552.1">
    <property type="nucleotide sequence ID" value="NZ_SGWQ01000002.1"/>
</dbReference>
<dbReference type="Pfam" id="PF25583">
    <property type="entry name" value="WCX"/>
    <property type="match status" value="1"/>
</dbReference>
<evidence type="ECO:0000256" key="1">
    <source>
        <dbReference type="ARBA" id="ARBA00023015"/>
    </source>
</evidence>
<gene>
    <name evidence="4" type="ORF">EV193_102737</name>
</gene>
<name>A0A4Q7L3M6_9PSEU</name>
<dbReference type="InterPro" id="IPR036388">
    <property type="entry name" value="WH-like_DNA-bd_sf"/>
</dbReference>
<dbReference type="SUPFAM" id="SSF46785">
    <property type="entry name" value="Winged helix' DNA-binding domain"/>
    <property type="match status" value="1"/>
</dbReference>
<accession>A0A4Q7L3M6</accession>
<dbReference type="GO" id="GO:0003700">
    <property type="term" value="F:DNA-binding transcription factor activity"/>
    <property type="evidence" value="ECO:0007669"/>
    <property type="project" value="InterPro"/>
</dbReference>
<organism evidence="4 5">
    <name type="scientific">Herbihabitans rhizosphaerae</name>
    <dbReference type="NCBI Taxonomy" id="1872711"/>
    <lineage>
        <taxon>Bacteria</taxon>
        <taxon>Bacillati</taxon>
        <taxon>Actinomycetota</taxon>
        <taxon>Actinomycetes</taxon>
        <taxon>Pseudonocardiales</taxon>
        <taxon>Pseudonocardiaceae</taxon>
        <taxon>Herbihabitans</taxon>
    </lineage>
</organism>
<proteinExistence type="predicted"/>
<dbReference type="OrthoDB" id="3171994at2"/>
<dbReference type="PANTHER" id="PTHR34580">
    <property type="match status" value="1"/>
</dbReference>
<protein>
    <submittedName>
        <fullName evidence="4">Putative DNA-binding transcriptional regulator YafY</fullName>
    </submittedName>
</protein>
<dbReference type="Proteomes" id="UP000294257">
    <property type="component" value="Unassembled WGS sequence"/>
</dbReference>
<comment type="caution">
    <text evidence="4">The sequence shown here is derived from an EMBL/GenBank/DDBJ whole genome shotgun (WGS) entry which is preliminary data.</text>
</comment>
<dbReference type="PROSITE" id="PS52050">
    <property type="entry name" value="WYL"/>
    <property type="match status" value="1"/>
</dbReference>
<dbReference type="Pfam" id="PF08279">
    <property type="entry name" value="HTH_11"/>
    <property type="match status" value="1"/>
</dbReference>
<keyword evidence="1" id="KW-0805">Transcription regulation</keyword>
<dbReference type="InterPro" id="IPR036390">
    <property type="entry name" value="WH_DNA-bd_sf"/>
</dbReference>
<dbReference type="InterPro" id="IPR051534">
    <property type="entry name" value="CBASS_pafABC_assoc_protein"/>
</dbReference>
<dbReference type="InterPro" id="IPR013196">
    <property type="entry name" value="HTH_11"/>
</dbReference>
<keyword evidence="2" id="KW-0804">Transcription</keyword>
<dbReference type="InterPro" id="IPR026881">
    <property type="entry name" value="WYL_dom"/>
</dbReference>
<dbReference type="EMBL" id="SGWQ01000002">
    <property type="protein sequence ID" value="RZS43756.1"/>
    <property type="molecule type" value="Genomic_DNA"/>
</dbReference>